<evidence type="ECO:0000313" key="3">
    <source>
        <dbReference type="EMBL" id="PWA44231.1"/>
    </source>
</evidence>
<proteinExistence type="predicted"/>
<comment type="caution">
    <text evidence="3">The sequence shown here is derived from an EMBL/GenBank/DDBJ whole genome shotgun (WGS) entry which is preliminary data.</text>
</comment>
<dbReference type="InterPro" id="IPR035979">
    <property type="entry name" value="RBD_domain_sf"/>
</dbReference>
<dbReference type="SMART" id="SM00360">
    <property type="entry name" value="RRM"/>
    <property type="match status" value="1"/>
</dbReference>
<dbReference type="OrthoDB" id="1744977at2759"/>
<dbReference type="InterPro" id="IPR000504">
    <property type="entry name" value="RRM_dom"/>
</dbReference>
<evidence type="ECO:0000259" key="2">
    <source>
        <dbReference type="PROSITE" id="PS50102"/>
    </source>
</evidence>
<dbReference type="CDD" id="cd00590">
    <property type="entry name" value="RRM_SF"/>
    <property type="match status" value="1"/>
</dbReference>
<sequence length="346" mass="39460">MTVPITKSPGMILVVIQRSFVDREETGTQGHKCFIIGDQNYVTDRNWKFQRSKENQTHLISKSIFVINFPNNFSARDLWNVCNDYEKVNDVFIPFKKSKEGKCLAFVRFIKVDNVDHLVENLCTICFGCLRLHANVVRFQREHRITVPQPYKTHVGNPSSFLIRYSKLGIPKSVTADQSSPALVLDDSYFIDRNFSMSLMIKVNNLPNLYLILEKEGFQNLNLTYLRGLWVLTDMGSIASKEKIGNHTRVGSWFYVLKPAYDGEVEGSIHGTNVVDKVYESSCIHANDFFYENSTTKNVPGFIPNMKNEESEQVSDMGVYETNERVMSMPSKPNAEEQVPNGGVNV</sequence>
<keyword evidence="4" id="KW-1185">Reference proteome</keyword>
<dbReference type="AlphaFoldDB" id="A0A2U1L5F7"/>
<protein>
    <recommendedName>
        <fullName evidence="2">RRM domain-containing protein</fullName>
    </recommendedName>
</protein>
<dbReference type="SUPFAM" id="SSF54928">
    <property type="entry name" value="RNA-binding domain, RBD"/>
    <property type="match status" value="1"/>
</dbReference>
<organism evidence="3 4">
    <name type="scientific">Artemisia annua</name>
    <name type="common">Sweet wormwood</name>
    <dbReference type="NCBI Taxonomy" id="35608"/>
    <lineage>
        <taxon>Eukaryota</taxon>
        <taxon>Viridiplantae</taxon>
        <taxon>Streptophyta</taxon>
        <taxon>Embryophyta</taxon>
        <taxon>Tracheophyta</taxon>
        <taxon>Spermatophyta</taxon>
        <taxon>Magnoliopsida</taxon>
        <taxon>eudicotyledons</taxon>
        <taxon>Gunneridae</taxon>
        <taxon>Pentapetalae</taxon>
        <taxon>asterids</taxon>
        <taxon>campanulids</taxon>
        <taxon>Asterales</taxon>
        <taxon>Asteraceae</taxon>
        <taxon>Asteroideae</taxon>
        <taxon>Anthemideae</taxon>
        <taxon>Artemisiinae</taxon>
        <taxon>Artemisia</taxon>
    </lineage>
</organism>
<dbReference type="Pfam" id="PF00076">
    <property type="entry name" value="RRM_1"/>
    <property type="match status" value="1"/>
</dbReference>
<dbReference type="InterPro" id="IPR012677">
    <property type="entry name" value="Nucleotide-bd_a/b_plait_sf"/>
</dbReference>
<gene>
    <name evidence="3" type="ORF">CTI12_AA528290</name>
</gene>
<evidence type="ECO:0000313" key="4">
    <source>
        <dbReference type="Proteomes" id="UP000245207"/>
    </source>
</evidence>
<evidence type="ECO:0000256" key="1">
    <source>
        <dbReference type="PROSITE-ProRule" id="PRU00176"/>
    </source>
</evidence>
<dbReference type="EMBL" id="PKPP01011388">
    <property type="protein sequence ID" value="PWA44231.1"/>
    <property type="molecule type" value="Genomic_DNA"/>
</dbReference>
<dbReference type="Gene3D" id="3.30.70.330">
    <property type="match status" value="1"/>
</dbReference>
<accession>A0A2U1L5F7</accession>
<reference evidence="3 4" key="1">
    <citation type="journal article" date="2018" name="Mol. Plant">
        <title>The genome of Artemisia annua provides insight into the evolution of Asteraceae family and artemisinin biosynthesis.</title>
        <authorList>
            <person name="Shen Q."/>
            <person name="Zhang L."/>
            <person name="Liao Z."/>
            <person name="Wang S."/>
            <person name="Yan T."/>
            <person name="Shi P."/>
            <person name="Liu M."/>
            <person name="Fu X."/>
            <person name="Pan Q."/>
            <person name="Wang Y."/>
            <person name="Lv Z."/>
            <person name="Lu X."/>
            <person name="Zhang F."/>
            <person name="Jiang W."/>
            <person name="Ma Y."/>
            <person name="Chen M."/>
            <person name="Hao X."/>
            <person name="Li L."/>
            <person name="Tang Y."/>
            <person name="Lv G."/>
            <person name="Zhou Y."/>
            <person name="Sun X."/>
            <person name="Brodelius P.E."/>
            <person name="Rose J.K.C."/>
            <person name="Tang K."/>
        </authorList>
    </citation>
    <scope>NUCLEOTIDE SEQUENCE [LARGE SCALE GENOMIC DNA]</scope>
    <source>
        <strain evidence="4">cv. Huhao1</strain>
        <tissue evidence="3">Leaf</tissue>
    </source>
</reference>
<name>A0A2U1L5F7_ARTAN</name>
<keyword evidence="1" id="KW-0694">RNA-binding</keyword>
<feature type="domain" description="RRM" evidence="2">
    <location>
        <begin position="62"/>
        <end position="150"/>
    </location>
</feature>
<dbReference type="PROSITE" id="PS50102">
    <property type="entry name" value="RRM"/>
    <property type="match status" value="1"/>
</dbReference>
<dbReference type="GO" id="GO:0003723">
    <property type="term" value="F:RNA binding"/>
    <property type="evidence" value="ECO:0007669"/>
    <property type="project" value="UniProtKB-UniRule"/>
</dbReference>
<dbReference type="Proteomes" id="UP000245207">
    <property type="component" value="Unassembled WGS sequence"/>
</dbReference>